<accession>A0A9D4W9J6</accession>
<dbReference type="InterPro" id="IPR036412">
    <property type="entry name" value="HAD-like_sf"/>
</dbReference>
<dbReference type="InterPro" id="IPR027728">
    <property type="entry name" value="Topless_fam"/>
</dbReference>
<reference evidence="4 5" key="1">
    <citation type="journal article" date="2022" name="Nat. Genet.">
        <title>Improved pea reference genome and pan-genome highlight genomic features and evolutionary characteristics.</title>
        <authorList>
            <person name="Yang T."/>
            <person name="Liu R."/>
            <person name="Luo Y."/>
            <person name="Hu S."/>
            <person name="Wang D."/>
            <person name="Wang C."/>
            <person name="Pandey M.K."/>
            <person name="Ge S."/>
            <person name="Xu Q."/>
            <person name="Li N."/>
            <person name="Li G."/>
            <person name="Huang Y."/>
            <person name="Saxena R.K."/>
            <person name="Ji Y."/>
            <person name="Li M."/>
            <person name="Yan X."/>
            <person name="He Y."/>
            <person name="Liu Y."/>
            <person name="Wang X."/>
            <person name="Xiang C."/>
            <person name="Varshney R.K."/>
            <person name="Ding H."/>
            <person name="Gao S."/>
            <person name="Zong X."/>
        </authorList>
    </citation>
    <scope>NUCLEOTIDE SEQUENCE [LARGE SCALE GENOMIC DNA]</scope>
    <source>
        <strain evidence="4 5">cv. Zhongwan 6</strain>
    </source>
</reference>
<dbReference type="SUPFAM" id="SSF90123">
    <property type="entry name" value="ABC transporter transmembrane region"/>
    <property type="match status" value="1"/>
</dbReference>
<dbReference type="AlphaFoldDB" id="A0A9D4W9J6"/>
<dbReference type="Gene3D" id="1.20.1560.10">
    <property type="entry name" value="ABC transporter type 1, transmembrane domain"/>
    <property type="match status" value="1"/>
</dbReference>
<dbReference type="InterPro" id="IPR023299">
    <property type="entry name" value="ATPase_P-typ_cyto_dom_N"/>
</dbReference>
<gene>
    <name evidence="4" type="ORF">KIW84_062882</name>
</gene>
<dbReference type="PANTHER" id="PTHR44083">
    <property type="entry name" value="TOPLESS-RELATED PROTEIN 1-RELATED"/>
    <property type="match status" value="1"/>
</dbReference>
<dbReference type="GO" id="GO:0016020">
    <property type="term" value="C:membrane"/>
    <property type="evidence" value="ECO:0007669"/>
    <property type="project" value="InterPro"/>
</dbReference>
<dbReference type="SUPFAM" id="SSF56784">
    <property type="entry name" value="HAD-like"/>
    <property type="match status" value="1"/>
</dbReference>
<dbReference type="InterPro" id="IPR036322">
    <property type="entry name" value="WD40_repeat_dom_sf"/>
</dbReference>
<dbReference type="Gene3D" id="2.130.10.10">
    <property type="entry name" value="YVTN repeat-like/Quinoprotein amine dehydrogenase"/>
    <property type="match status" value="1"/>
</dbReference>
<dbReference type="InterPro" id="IPR036640">
    <property type="entry name" value="ABC1_TM_sf"/>
</dbReference>
<dbReference type="Proteomes" id="UP001058974">
    <property type="component" value="Chromosome 6"/>
</dbReference>
<dbReference type="Gramene" id="Psat06G0288200-T1">
    <property type="protein sequence ID" value="KAI5396820.1"/>
    <property type="gene ID" value="KIW84_062882"/>
</dbReference>
<dbReference type="InterPro" id="IPR023214">
    <property type="entry name" value="HAD_sf"/>
</dbReference>
<evidence type="ECO:0000256" key="1">
    <source>
        <dbReference type="ARBA" id="ARBA00022692"/>
    </source>
</evidence>
<dbReference type="Gene3D" id="3.40.1110.10">
    <property type="entry name" value="Calcium-transporting ATPase, cytoplasmic domain N"/>
    <property type="match status" value="1"/>
</dbReference>
<name>A0A9D4W9J6_PEA</name>
<dbReference type="EMBL" id="JAMSHJ010000006">
    <property type="protein sequence ID" value="KAI5396820.1"/>
    <property type="molecule type" value="Genomic_DNA"/>
</dbReference>
<dbReference type="Pfam" id="PF13246">
    <property type="entry name" value="Cation_ATPase"/>
    <property type="match status" value="1"/>
</dbReference>
<keyword evidence="5" id="KW-1185">Reference proteome</keyword>
<keyword evidence="2" id="KW-1133">Transmembrane helix</keyword>
<dbReference type="SUPFAM" id="SSF50978">
    <property type="entry name" value="WD40 repeat-like"/>
    <property type="match status" value="1"/>
</dbReference>
<proteinExistence type="predicted"/>
<dbReference type="Gene3D" id="3.40.50.1000">
    <property type="entry name" value="HAD superfamily/HAD-like"/>
    <property type="match status" value="1"/>
</dbReference>
<dbReference type="PANTHER" id="PTHR44083:SF35">
    <property type="entry name" value="TOPLESS-RELATED PROTEIN 4-LIKE ISOFORM X1"/>
    <property type="match status" value="1"/>
</dbReference>
<keyword evidence="1" id="KW-0812">Transmembrane</keyword>
<keyword evidence="3" id="KW-0472">Membrane</keyword>
<evidence type="ECO:0000256" key="3">
    <source>
        <dbReference type="ARBA" id="ARBA00023136"/>
    </source>
</evidence>
<sequence length="484" mass="53244">MSYSADGTRLFSCGSNKEGESFLVEWNESEGAVKRTYHGLGKRSVGVVQFDTTKNRFLAAGDEFMVKFWDMDNTSLLTSIDADGGLPASPCIRFNKDGILLAISTSDNGVKILANAEGIRLLRTVENRSFDASRVASAAAVKAPTIGTFPSSNVVVGTSLADRIPPLAAMVGHNNDSRSLVDVKPRIIDEAVEKSRIWKLTEINEPTQCHSLKLPDGLPSMRVSRQGHCKSSTTRSFDQQSRFHAANTKLTDGYSRPKFNIVAAMEWLCIRLDMLSSITFVFSLMFLISIPPGIINPGLAGLAVTYGLNLNQIQAWVIWNICNLENKIIYVERILQYTSIQSEPPFVLEEENRPDPSWPANGDVVPLDEESINHLQTTINQFANEALRTLCLAYMELENEFSAEDTIPVTGFTCIGVVGIKDHVRPGVEESVALCRSAGITVRMVTGDNIKPAKKPVGNISIHTEPNMCKLCIECQLMTKRIAK</sequence>
<comment type="caution">
    <text evidence="4">The sequence shown here is derived from an EMBL/GenBank/DDBJ whole genome shotgun (WGS) entry which is preliminary data.</text>
</comment>
<dbReference type="GO" id="GO:0006355">
    <property type="term" value="P:regulation of DNA-templated transcription"/>
    <property type="evidence" value="ECO:0007669"/>
    <property type="project" value="InterPro"/>
</dbReference>
<evidence type="ECO:0000256" key="2">
    <source>
        <dbReference type="ARBA" id="ARBA00022989"/>
    </source>
</evidence>
<protein>
    <submittedName>
        <fullName evidence="4">Protein tpr3</fullName>
    </submittedName>
</protein>
<evidence type="ECO:0000313" key="4">
    <source>
        <dbReference type="EMBL" id="KAI5396820.1"/>
    </source>
</evidence>
<organism evidence="4 5">
    <name type="scientific">Pisum sativum</name>
    <name type="common">Garden pea</name>
    <name type="synonym">Lathyrus oleraceus</name>
    <dbReference type="NCBI Taxonomy" id="3888"/>
    <lineage>
        <taxon>Eukaryota</taxon>
        <taxon>Viridiplantae</taxon>
        <taxon>Streptophyta</taxon>
        <taxon>Embryophyta</taxon>
        <taxon>Tracheophyta</taxon>
        <taxon>Spermatophyta</taxon>
        <taxon>Magnoliopsida</taxon>
        <taxon>eudicotyledons</taxon>
        <taxon>Gunneridae</taxon>
        <taxon>Pentapetalae</taxon>
        <taxon>rosids</taxon>
        <taxon>fabids</taxon>
        <taxon>Fabales</taxon>
        <taxon>Fabaceae</taxon>
        <taxon>Papilionoideae</taxon>
        <taxon>50 kb inversion clade</taxon>
        <taxon>NPAAA clade</taxon>
        <taxon>Hologalegina</taxon>
        <taxon>IRL clade</taxon>
        <taxon>Fabeae</taxon>
        <taxon>Lathyrus</taxon>
    </lineage>
</organism>
<dbReference type="GO" id="GO:0005524">
    <property type="term" value="F:ATP binding"/>
    <property type="evidence" value="ECO:0007669"/>
    <property type="project" value="InterPro"/>
</dbReference>
<evidence type="ECO:0000313" key="5">
    <source>
        <dbReference type="Proteomes" id="UP001058974"/>
    </source>
</evidence>
<dbReference type="InterPro" id="IPR015943">
    <property type="entry name" value="WD40/YVTN_repeat-like_dom_sf"/>
</dbReference>
<dbReference type="SUPFAM" id="SSF81660">
    <property type="entry name" value="Metal cation-transporting ATPase, ATP-binding domain N"/>
    <property type="match status" value="1"/>
</dbReference>